<sequence>MKKYLLAISILATVACSSEKSNQHEDHDMSNMDSTTMDHSEHTPKPEASKSPRTEAMAMTGGNHIHVDYSSPSVRGRQVFGGLVAMNEVWVTGAHKATSIKFDKPVTINGKTIAAGKYGFFTIPGENEWTVILNQVWDMHLADDYDQSKDVIRFKVKPETLNETVEALRFEVKEKDTKTTTISISWDKTQISFDAVNAE</sequence>
<evidence type="ECO:0000313" key="2">
    <source>
        <dbReference type="EMBL" id="PZX52486.1"/>
    </source>
</evidence>
<feature type="region of interest" description="Disordered" evidence="1">
    <location>
        <begin position="18"/>
        <end position="55"/>
    </location>
</feature>
<dbReference type="PROSITE" id="PS51257">
    <property type="entry name" value="PROKAR_LIPOPROTEIN"/>
    <property type="match status" value="1"/>
</dbReference>
<dbReference type="Pfam" id="PF11138">
    <property type="entry name" value="DUF2911"/>
    <property type="match status" value="1"/>
</dbReference>
<dbReference type="AlphaFoldDB" id="A0A2W7QZN6"/>
<dbReference type="EMBL" id="QKZU01000015">
    <property type="protein sequence ID" value="PZX52486.1"/>
    <property type="molecule type" value="Genomic_DNA"/>
</dbReference>
<dbReference type="Proteomes" id="UP000249115">
    <property type="component" value="Unassembled WGS sequence"/>
</dbReference>
<accession>A0A2W7QZN6</accession>
<organism evidence="2 3">
    <name type="scientific">Algoriphagus ratkowskyi</name>
    <dbReference type="NCBI Taxonomy" id="57028"/>
    <lineage>
        <taxon>Bacteria</taxon>
        <taxon>Pseudomonadati</taxon>
        <taxon>Bacteroidota</taxon>
        <taxon>Cytophagia</taxon>
        <taxon>Cytophagales</taxon>
        <taxon>Cyclobacteriaceae</taxon>
        <taxon>Algoriphagus</taxon>
    </lineage>
</organism>
<name>A0A2W7QZN6_9BACT</name>
<gene>
    <name evidence="2" type="ORF">LV84_03493</name>
</gene>
<comment type="caution">
    <text evidence="2">The sequence shown here is derived from an EMBL/GenBank/DDBJ whole genome shotgun (WGS) entry which is preliminary data.</text>
</comment>
<evidence type="ECO:0008006" key="4">
    <source>
        <dbReference type="Google" id="ProtNLM"/>
    </source>
</evidence>
<protein>
    <recommendedName>
        <fullName evidence="4">DUF2911 family protein</fullName>
    </recommendedName>
</protein>
<proteinExistence type="predicted"/>
<reference evidence="2 3" key="1">
    <citation type="submission" date="2018-06" db="EMBL/GenBank/DDBJ databases">
        <title>Genomic Encyclopedia of Archaeal and Bacterial Type Strains, Phase II (KMG-II): from individual species to whole genera.</title>
        <authorList>
            <person name="Goeker M."/>
        </authorList>
    </citation>
    <scope>NUCLEOTIDE SEQUENCE [LARGE SCALE GENOMIC DNA]</scope>
    <source>
        <strain evidence="2 3">DSM 22686</strain>
    </source>
</reference>
<feature type="compositionally biased region" description="Basic and acidic residues" evidence="1">
    <location>
        <begin position="21"/>
        <end position="53"/>
    </location>
</feature>
<dbReference type="InterPro" id="IPR021314">
    <property type="entry name" value="DUF2911"/>
</dbReference>
<dbReference type="RefSeq" id="WP_223271901.1">
    <property type="nucleotide sequence ID" value="NZ_MSSV01000019.1"/>
</dbReference>
<evidence type="ECO:0000313" key="3">
    <source>
        <dbReference type="Proteomes" id="UP000249115"/>
    </source>
</evidence>
<evidence type="ECO:0000256" key="1">
    <source>
        <dbReference type="SAM" id="MobiDB-lite"/>
    </source>
</evidence>